<organism evidence="3 4">
    <name type="scientific">Xylocopa violacea</name>
    <name type="common">Violet carpenter bee</name>
    <name type="synonym">Apis violacea</name>
    <dbReference type="NCBI Taxonomy" id="135666"/>
    <lineage>
        <taxon>Eukaryota</taxon>
        <taxon>Metazoa</taxon>
        <taxon>Ecdysozoa</taxon>
        <taxon>Arthropoda</taxon>
        <taxon>Hexapoda</taxon>
        <taxon>Insecta</taxon>
        <taxon>Pterygota</taxon>
        <taxon>Neoptera</taxon>
        <taxon>Endopterygota</taxon>
        <taxon>Hymenoptera</taxon>
        <taxon>Apocrita</taxon>
        <taxon>Aculeata</taxon>
        <taxon>Apoidea</taxon>
        <taxon>Anthophila</taxon>
        <taxon>Apidae</taxon>
        <taxon>Xylocopa</taxon>
        <taxon>Xylocopa</taxon>
    </lineage>
</organism>
<keyword evidence="4" id="KW-1185">Reference proteome</keyword>
<accession>A0ABP1N0U0</accession>
<dbReference type="InterPro" id="IPR036179">
    <property type="entry name" value="Ig-like_dom_sf"/>
</dbReference>
<keyword evidence="1" id="KW-0732">Signal</keyword>
<dbReference type="InterPro" id="IPR007110">
    <property type="entry name" value="Ig-like_dom"/>
</dbReference>
<feature type="chain" id="PRO_5046177672" description="Ig-like domain-containing protein" evidence="1">
    <location>
        <begin position="26"/>
        <end position="265"/>
    </location>
</feature>
<evidence type="ECO:0000256" key="1">
    <source>
        <dbReference type="SAM" id="SignalP"/>
    </source>
</evidence>
<comment type="caution">
    <text evidence="3">The sequence shown here is derived from an EMBL/GenBank/DDBJ whole genome shotgun (WGS) entry which is preliminary data.</text>
</comment>
<dbReference type="Proteomes" id="UP001642520">
    <property type="component" value="Unassembled WGS sequence"/>
</dbReference>
<protein>
    <recommendedName>
        <fullName evidence="2">Ig-like domain-containing protein</fullName>
    </recommendedName>
</protein>
<evidence type="ECO:0000259" key="2">
    <source>
        <dbReference type="PROSITE" id="PS50835"/>
    </source>
</evidence>
<evidence type="ECO:0000313" key="4">
    <source>
        <dbReference type="Proteomes" id="UP001642520"/>
    </source>
</evidence>
<dbReference type="Gene3D" id="2.60.40.10">
    <property type="entry name" value="Immunoglobulins"/>
    <property type="match status" value="1"/>
</dbReference>
<gene>
    <name evidence="3" type="ORF">XYLVIOL_LOCUS1091</name>
</gene>
<reference evidence="3 4" key="1">
    <citation type="submission" date="2024-08" db="EMBL/GenBank/DDBJ databases">
        <authorList>
            <person name="Will J Nash"/>
            <person name="Angela Man"/>
            <person name="Seanna McTaggart"/>
            <person name="Kendall Baker"/>
            <person name="Tom Barker"/>
            <person name="Leah Catchpole"/>
            <person name="Alex Durrant"/>
            <person name="Karim Gharbi"/>
            <person name="Naomi Irish"/>
            <person name="Gemy Kaithakottil"/>
            <person name="Debby Ku"/>
            <person name="Aaliyah Providence"/>
            <person name="Felix Shaw"/>
            <person name="David Swarbreck"/>
            <person name="Chris Watkins"/>
            <person name="Ann M. McCartney"/>
            <person name="Giulio Formenti"/>
            <person name="Alice Mouton"/>
            <person name="Noel Vella"/>
            <person name="Bjorn M von Reumont"/>
            <person name="Adriana Vella"/>
            <person name="Wilfried Haerty"/>
        </authorList>
    </citation>
    <scope>NUCLEOTIDE SEQUENCE [LARGE SCALE GENOMIC DNA]</scope>
</reference>
<name>A0ABP1N0U0_XYLVO</name>
<proteinExistence type="predicted"/>
<sequence length="265" mass="30463">MSSITHTAFLLVSTVIIYSCPNTHASKIYTLDIPFVLRNGTGPIDLSCNYNVREDENGLVVKWYHNTDQIYQWIPPMPPQDTGVIDGFAEYPERNLRYSNSRSIIHLKMATMEMSGEYTCTISTFQQEDSKRMKMIVYVPETDATIYVSSFNDSHLNVICMVNGAQPRPILKIYIEGFEMDNYYDKTVKTIGHRNTHSVKRSAIIMNALEPLLLECEISIPHTDYKRRERMVYYPTQMLSQTSSAPMYNIDATSVIIFYIISLSM</sequence>
<dbReference type="InterPro" id="IPR013783">
    <property type="entry name" value="Ig-like_fold"/>
</dbReference>
<dbReference type="PROSITE" id="PS50835">
    <property type="entry name" value="IG_LIKE"/>
    <property type="match status" value="1"/>
</dbReference>
<feature type="domain" description="Ig-like" evidence="2">
    <location>
        <begin position="21"/>
        <end position="137"/>
    </location>
</feature>
<evidence type="ECO:0000313" key="3">
    <source>
        <dbReference type="EMBL" id="CAL7934565.1"/>
    </source>
</evidence>
<dbReference type="PANTHER" id="PTHR21261">
    <property type="entry name" value="BEAT PROTEIN"/>
    <property type="match status" value="1"/>
</dbReference>
<dbReference type="EMBL" id="CAXAJV020001281">
    <property type="protein sequence ID" value="CAL7934565.1"/>
    <property type="molecule type" value="Genomic_DNA"/>
</dbReference>
<feature type="signal peptide" evidence="1">
    <location>
        <begin position="1"/>
        <end position="25"/>
    </location>
</feature>
<dbReference type="SUPFAM" id="SSF48726">
    <property type="entry name" value="Immunoglobulin"/>
    <property type="match status" value="1"/>
</dbReference>